<dbReference type="Xenbase" id="XB-GENE-951479">
    <property type="gene designation" value="heatr1"/>
</dbReference>
<gene>
    <name evidence="11" type="primary">heatr1</name>
</gene>
<dbReference type="GO" id="GO:1990904">
    <property type="term" value="C:ribonucleoprotein complex"/>
    <property type="evidence" value="ECO:0007669"/>
    <property type="project" value="UniProtKB-KW"/>
</dbReference>
<keyword evidence="4 7" id="KW-0698">rRNA processing</keyword>
<evidence type="ECO:0000256" key="8">
    <source>
        <dbReference type="SAM" id="Coils"/>
    </source>
</evidence>
<keyword evidence="3 7" id="KW-0690">Ribosome biogenesis</keyword>
<dbReference type="PANTHER" id="PTHR13457:SF1">
    <property type="entry name" value="HEAT REPEAT-CONTAINING PROTEIN 1"/>
    <property type="match status" value="1"/>
</dbReference>
<dbReference type="GeneTree" id="ENSGT00390000015845"/>
<dbReference type="Bgee" id="ENSXETG00000009013">
    <property type="expression patterns" value="Expressed in ovary and 16 other cell types or tissues"/>
</dbReference>
<evidence type="ECO:0000256" key="7">
    <source>
        <dbReference type="RuleBase" id="RU367065"/>
    </source>
</evidence>
<dbReference type="SUPFAM" id="SSF48371">
    <property type="entry name" value="ARM repeat"/>
    <property type="match status" value="3"/>
</dbReference>
<dbReference type="InParanoid" id="F7AI53"/>
<comment type="function">
    <text evidence="7">Involved in nucleolar processing of pre-18S ribosomal RNA.</text>
</comment>
<comment type="similarity">
    <text evidence="2 7">Belongs to the HEATR1/UTP10 family.</text>
</comment>
<feature type="coiled-coil region" evidence="8">
    <location>
        <begin position="2120"/>
        <end position="2147"/>
    </location>
</feature>
<sequence>MTSLAQQLKRLALPQTDLSLYNRKEVASLLFEPKEAAEIDQDTFFAIGCTGLDELMGIDPSFEPFQESLFSLASKSLQRSVQTKAVNEQLNETIGKFLIHLSPYFLLKPAQKCLEWLIHRFHIHLYNQDSLIGCILPYHETKVFVRAVQLLKISDPTHKWHWLHAIQKPGVPLARGTLITHCYKDMDFMEFICHLVTKSVKEFSEVPESSAQLRVLLSFYVSTVVSALNTVEKVSDTFIAKLLPYIQKGLKSSLLDFKAATYMIICELAVKTVMAPTLVKALASQITRTLPKTPSLVRDGVGCVIILLQCQETNNLGKKPFVNLCKVSDIVSILQGIASLYETTSLLTYLLPNLVCSVIHSSEEDSTEEPSQDLCKGHLEAILSTIDLGKDLNKLVACTFLEEFLSYGEMHQAEPQKISDLCQRLLPLIRLFESKYPTALDSVLEEHLKNVGDQENQSLFHQFISLSTSGGKYELLADCDTTLLLSLNHPQPAVRHIALKHLKDIIETSKAGFDEAFIQESILSRLADDNLQVVLSALDVFKIYRSNFSTEVTVSNLLALFDRVDLSQDGGWCKALEEAIRLIQETSIKENPELCTRVIMTIIPHMVLTNIDPNSSERKMSVFLAKSNICNLHPLLKDWPEELDKILKDAEATHLIGLANSRLAQLISNNLNSTDTSALQLVEDVVQVVEREPVTVRQKVASLVLSHALVLGCNGFQDVELQPQLKVFHLLEKRLRRMDTLAEDIPEKWHLDSINQSQLLVQLLSDYVDELNHGRTACTEENILLMLLLKNLICNLGCPESFPKGNIWWNPETMNSISRNYLRLLIGLFDVIIWGASEGVCTNFRLLMGYLFKEHLKSDEDLFNFLSILWTYSCNLSDPLGCSVNAVLHTRALYIGNTLLASQPTVKKTQLLSVSSPVLVSLLINLTSPIREVRRAAISCLQTLSLGMDSPLLPVVQCLVGRTEEIVADSAYVFQPLGELFEELQTPGPSKSSKKMSNALEQIIGLLQSPSCPSYIGKALMKALQGVNGKTLLTLVLPVMERLLEKLTSASSELLEDEALLLHLLLGKFNEHSASLLPQNSQSLDIFLKALNNNQIVYVGIPSTQITALGQITKTFFAAIEDGNVQQKLLAALFDLLLNCKDAACSQAVSSAFKSISVHAGHISAELEPPCKDKSVSTVRQTRRQKMMQQQQQQRKSQVPEATSEEGSVNWPRITLILELLQHKKKLRDPQLLVPSLFYLLSRCLEPSTTEQTSLEYTKQLILSCLLSICQKISLEDDKPPKEVLDEEKFNVELIVQCVRTSEMPQTHHHALLLLGAAAGIFPDKVLHNIMPIFTFMGASVMRLDDNYSFEVISKTVQTVIPALIQAGDDESEETKDDLEEVVGNIIHVFVDALPHVPEHRRLPILSQLIQTVGPQRFLWVLLVLLFQQHVTKTINMAVNGEKDAVLERDTELWVSVCCEFGVHEQIESLIKLLQFLSKLPENKDEDDKEEKKSRTRKQKSQEVGSHLFSVDTHSAKELRHFKFLSVSFIAQLLASNSFVGKVVDCQAAEQLEVSEQRLLEEVLCYINLIAASVENNADKPTARFWRALLNKSYEMLDKVNALLPTETFIPVIRGLLSNPLPSVRRKAMDLLNNQLQHHTRWQEEQIELILGLNKDLLSIVHRKPNVEEEEQAINRQTALYSLKLLCKCFGPERQQVFVSVLNAAVDLVSAEEPEEKNVLGSALLCIAEITSTIKALAIPQLPRLMPALLSTLKHKKELLTSEIHLLSTVTALQKVVETLPHFLSPYLQDSVLQVTHLDKIALKVGPTSQLSARVTVLKTTLATKLAPRVLLPAITKCYSQVVESQQSCLGSLMDILKEHIAIMEKQELSSHQSELTAFFLKALNYRAEHTEKDLEQVGTNEGHIINCLLIMVMKLSEVTFRPLFFKLFDWAKTDDASKDRLLTFCRLADCIADKLKGLFTLFAGHLVKPFADILNQTNTIKTDKPFFDSKNNTEKSCLLLDYVIHCLHKIFLYDNQHFLSKERTEALMMPLVDQLENLLGGDEKFHARVSESLIPCIAQFSVAMADDSLWKPLNYQILLKMRHSSPKVRFAALLALIDLVEKLKENYMVLLPESIPFLAELMEDECEEVEQQCQKTIKQLESILGESLQSYF</sequence>
<keyword evidence="8" id="KW-0175">Coiled coil</keyword>
<accession>F7AI53</accession>
<evidence type="ECO:0000256" key="4">
    <source>
        <dbReference type="ARBA" id="ARBA00022552"/>
    </source>
</evidence>
<evidence type="ECO:0000256" key="6">
    <source>
        <dbReference type="ARBA" id="ARBA00023274"/>
    </source>
</evidence>
<comment type="subcellular location">
    <subcellularLocation>
        <location evidence="1 7">Nucleus</location>
        <location evidence="1 7">Nucleolus</location>
    </subcellularLocation>
</comment>
<feature type="region of interest" description="Disordered" evidence="9">
    <location>
        <begin position="1172"/>
        <end position="1206"/>
    </location>
</feature>
<reference evidence="11" key="2">
    <citation type="submission" date="2011-06" db="UniProtKB">
        <authorList>
            <consortium name="Ensembl"/>
        </authorList>
    </citation>
    <scope>IDENTIFICATION</scope>
</reference>
<feature type="region of interest" description="Disordered" evidence="9">
    <location>
        <begin position="1485"/>
        <end position="1506"/>
    </location>
</feature>
<dbReference type="InterPro" id="IPR040191">
    <property type="entry name" value="UTP10"/>
</dbReference>
<dbReference type="Pfam" id="PF12397">
    <property type="entry name" value="U3snoRNP10"/>
    <property type="match status" value="1"/>
</dbReference>
<reference evidence="11" key="1">
    <citation type="journal article" date="2010" name="Science">
        <title>The genome of the Western clawed frog Xenopus tropicalis.</title>
        <authorList>
            <person name="Hellsten U."/>
            <person name="Harland R.M."/>
            <person name="Gilchrist M.J."/>
            <person name="Hendrix D."/>
            <person name="Jurka J."/>
            <person name="Kapitonov V."/>
            <person name="Ovcharenko I."/>
            <person name="Putnam N.H."/>
            <person name="Shu S."/>
            <person name="Taher L."/>
            <person name="Blitz I.L."/>
            <person name="Blumberg B."/>
            <person name="Dichmann D.S."/>
            <person name="Dubchak I."/>
            <person name="Amaya E."/>
            <person name="Detter J.C."/>
            <person name="Fletcher R."/>
            <person name="Gerhard D.S."/>
            <person name="Goodstein D."/>
            <person name="Graves T."/>
            <person name="Grigoriev I.V."/>
            <person name="Grimwood J."/>
            <person name="Kawashima T."/>
            <person name="Lindquist E."/>
            <person name="Lucas S.M."/>
            <person name="Mead P.E."/>
            <person name="Mitros T."/>
            <person name="Ogino H."/>
            <person name="Ohta Y."/>
            <person name="Poliakov A.V."/>
            <person name="Pollet N."/>
            <person name="Robert J."/>
            <person name="Salamov A."/>
            <person name="Sater A.K."/>
            <person name="Schmutz J."/>
            <person name="Terry A."/>
            <person name="Vize P.D."/>
            <person name="Warren W.C."/>
            <person name="Wells D."/>
            <person name="Wills A."/>
            <person name="Wilson R.K."/>
            <person name="Zimmerman L.B."/>
            <person name="Zorn A.M."/>
            <person name="Grainger R."/>
            <person name="Grammer T."/>
            <person name="Khokha M.K."/>
            <person name="Richardson P.M."/>
            <person name="Rokhsar D.S."/>
        </authorList>
    </citation>
    <scope>NUCLEOTIDE SEQUENCE [LARGE SCALE GENOMIC DNA]</scope>
    <source>
        <strain evidence="11">Nigerian</strain>
    </source>
</reference>
<dbReference type="PANTHER" id="PTHR13457">
    <property type="entry name" value="BAP28"/>
    <property type="match status" value="1"/>
</dbReference>
<dbReference type="InterPro" id="IPR056473">
    <property type="entry name" value="HEAT_Utp10/HEAT1"/>
</dbReference>
<dbReference type="FunFam" id="1.25.10.10:FF:002109">
    <property type="entry name" value="HEAT repeat-containing protein 1"/>
    <property type="match status" value="1"/>
</dbReference>
<evidence type="ECO:0000256" key="3">
    <source>
        <dbReference type="ARBA" id="ARBA00022517"/>
    </source>
</evidence>
<dbReference type="Pfam" id="PF08146">
    <property type="entry name" value="BP28CT"/>
    <property type="match status" value="1"/>
</dbReference>
<name>F7AI53_XENTR</name>
<dbReference type="HOGENOM" id="CLU_001128_3_0_1"/>
<protein>
    <recommendedName>
        <fullName evidence="7">HEAT repeat-containing protein 1</fullName>
    </recommendedName>
</protein>
<dbReference type="InterPro" id="IPR012954">
    <property type="entry name" value="BP28_C_dom"/>
</dbReference>
<dbReference type="SMART" id="SM01036">
    <property type="entry name" value="BP28CT"/>
    <property type="match status" value="1"/>
</dbReference>
<keyword evidence="6 7" id="KW-0687">Ribonucleoprotein</keyword>
<evidence type="ECO:0000256" key="1">
    <source>
        <dbReference type="ARBA" id="ARBA00004604"/>
    </source>
</evidence>
<feature type="domain" description="BP28 C-terminal" evidence="10">
    <location>
        <begin position="1866"/>
        <end position="2019"/>
    </location>
</feature>
<evidence type="ECO:0000256" key="9">
    <source>
        <dbReference type="SAM" id="MobiDB-lite"/>
    </source>
</evidence>
<dbReference type="Gene3D" id="1.25.10.10">
    <property type="entry name" value="Leucine-rich Repeat Variant"/>
    <property type="match status" value="2"/>
</dbReference>
<dbReference type="Ensembl" id="ENSXETT00000019745">
    <property type="protein sequence ID" value="ENSXETP00000019745"/>
    <property type="gene ID" value="ENSXETG00000009013"/>
</dbReference>
<dbReference type="FunCoup" id="F7AI53">
    <property type="interactions" value="3520"/>
</dbReference>
<keyword evidence="5 7" id="KW-0539">Nucleus</keyword>
<dbReference type="eggNOG" id="KOG1837">
    <property type="taxonomic scope" value="Eukaryota"/>
</dbReference>
<organism evidence="11">
    <name type="scientific">Xenopus tropicalis</name>
    <name type="common">Western clawed frog</name>
    <name type="synonym">Silurana tropicalis</name>
    <dbReference type="NCBI Taxonomy" id="8364"/>
    <lineage>
        <taxon>Eukaryota</taxon>
        <taxon>Metazoa</taxon>
        <taxon>Chordata</taxon>
        <taxon>Craniata</taxon>
        <taxon>Vertebrata</taxon>
        <taxon>Euteleostomi</taxon>
        <taxon>Amphibia</taxon>
        <taxon>Batrachia</taxon>
        <taxon>Anura</taxon>
        <taxon>Pipoidea</taxon>
        <taxon>Pipidae</taxon>
        <taxon>Xenopodinae</taxon>
        <taxon>Xenopus</taxon>
        <taxon>Silurana</taxon>
    </lineage>
</organism>
<dbReference type="InterPro" id="IPR022125">
    <property type="entry name" value="U3snoRNP10_N"/>
</dbReference>
<dbReference type="GO" id="GO:0005730">
    <property type="term" value="C:nucleolus"/>
    <property type="evidence" value="ECO:0007669"/>
    <property type="project" value="UniProtKB-SubCell"/>
</dbReference>
<evidence type="ECO:0000256" key="5">
    <source>
        <dbReference type="ARBA" id="ARBA00023242"/>
    </source>
</evidence>
<evidence type="ECO:0000256" key="2">
    <source>
        <dbReference type="ARBA" id="ARBA00010559"/>
    </source>
</evidence>
<evidence type="ECO:0000313" key="11">
    <source>
        <dbReference type="Ensembl" id="ENSXETP00000019745"/>
    </source>
</evidence>
<dbReference type="InterPro" id="IPR016024">
    <property type="entry name" value="ARM-type_fold"/>
</dbReference>
<dbReference type="Pfam" id="PF23243">
    <property type="entry name" value="HEAT_HEATR1"/>
    <property type="match status" value="1"/>
</dbReference>
<feature type="compositionally biased region" description="Low complexity" evidence="9">
    <location>
        <begin position="1187"/>
        <end position="1199"/>
    </location>
</feature>
<proteinExistence type="inferred from homology"/>
<dbReference type="GO" id="GO:0006364">
    <property type="term" value="P:rRNA processing"/>
    <property type="evidence" value="ECO:0007669"/>
    <property type="project" value="UniProtKB-UniRule"/>
</dbReference>
<dbReference type="InterPro" id="IPR011989">
    <property type="entry name" value="ARM-like"/>
</dbReference>
<evidence type="ECO:0000259" key="10">
    <source>
        <dbReference type="SMART" id="SM01036"/>
    </source>
</evidence>